<dbReference type="Gene3D" id="3.30.70.890">
    <property type="entry name" value="GHMP kinase, C-terminal domain"/>
    <property type="match status" value="1"/>
</dbReference>
<dbReference type="FunFam" id="3.30.230.10:FF:000017">
    <property type="entry name" value="Galactokinase"/>
    <property type="match status" value="1"/>
</dbReference>
<feature type="binding site" evidence="11">
    <location>
        <begin position="40"/>
        <end position="43"/>
    </location>
    <ligand>
        <name>substrate</name>
    </ligand>
</feature>
<keyword evidence="5 11" id="KW-0547">Nucleotide-binding</keyword>
<evidence type="ECO:0000256" key="12">
    <source>
        <dbReference type="NCBIfam" id="TIGR00131"/>
    </source>
</evidence>
<dbReference type="PRINTS" id="PR00959">
    <property type="entry name" value="MEVGALKINASE"/>
</dbReference>
<feature type="site" description="Transition state stabilizer" evidence="11">
    <location>
        <position position="34"/>
    </location>
</feature>
<dbReference type="Proteomes" id="UP000008957">
    <property type="component" value="Chromosome"/>
</dbReference>
<dbReference type="InterPro" id="IPR000705">
    <property type="entry name" value="Galactokinase"/>
</dbReference>
<keyword evidence="7 11" id="KW-0067">ATP-binding</keyword>
<dbReference type="Pfam" id="PF08544">
    <property type="entry name" value="GHMP_kinases_C"/>
    <property type="match status" value="1"/>
</dbReference>
<keyword evidence="17" id="KW-1185">Reference proteome</keyword>
<dbReference type="InterPro" id="IPR006206">
    <property type="entry name" value="Mevalonate/galactokinase"/>
</dbReference>
<proteinExistence type="inferred from homology"/>
<dbReference type="InterPro" id="IPR036554">
    <property type="entry name" value="GHMP_kinase_C_sf"/>
</dbReference>
<dbReference type="InterPro" id="IPR022963">
    <property type="entry name" value="Galactokinase_bac"/>
</dbReference>
<keyword evidence="6 11" id="KW-0418">Kinase</keyword>
<dbReference type="PROSITE" id="PS00627">
    <property type="entry name" value="GHMP_KINASES_ATP"/>
    <property type="match status" value="1"/>
</dbReference>
<dbReference type="InterPro" id="IPR013750">
    <property type="entry name" value="GHMP_kinase_C_dom"/>
</dbReference>
<sequence length="398" mass="43125">MQGIRDMYGRMLSRFQELFGTGGGAPALFRSPGRVNLIGEHTDYNGGHVFPCAISLGIWALAAPRQGTDLVRLHSMNFEEAGTTEAPARGLEYRQERGWANYPLGVLRVLEEAGHPLPAGLDLLFWGDLPGGAGLSSSASIEVLTARVADGLFGMGLQGVETALLAQRAENDFVGMKCGIMDQFAITMGRRNCAVFLDCRTLDFKLVPLNLDGFRIVISNTNKPHALAGSEYNLRRAQCEAALEDLRRVRPVKALGELTEPGFKYLSGVIRNPVNLRRARHAVTENQRTLHALAALEMSDLALFGRLMNQSHVSLRDDYEVSCPELDALVELAWRQPGVVGSRMTGGGFGGCTVSIVEAPCVEAFVRDVGAGYAKATGLRADFYEVDAADGAGRMERP</sequence>
<feature type="active site" description="Proton acceptor" evidence="11">
    <location>
        <position position="182"/>
    </location>
</feature>
<dbReference type="Pfam" id="PF10509">
    <property type="entry name" value="GalKase_gal_bdg"/>
    <property type="match status" value="1"/>
</dbReference>
<comment type="similarity">
    <text evidence="1 11">Belongs to the GHMP kinase family. GalK subfamily.</text>
</comment>
<reference evidence="17" key="1">
    <citation type="submission" date="2010-03" db="EMBL/GenBank/DDBJ databases">
        <title>The genome sequence of Synergistetes sp. SGP1.</title>
        <authorList>
            <consortium name="metaHIT consortium -- http://www.metahit.eu/"/>
            <person name="Pajon A."/>
            <person name="Turner K."/>
            <person name="Parkhill J."/>
            <person name="Wade W."/>
            <person name="Vartoukian S."/>
        </authorList>
    </citation>
    <scope>NUCLEOTIDE SEQUENCE [LARGE SCALE GENOMIC DNA]</scope>
    <source>
        <strain evidence="17">SGP1</strain>
    </source>
</reference>
<dbReference type="AlphaFoldDB" id="A0AB94IVV6"/>
<comment type="catalytic activity">
    <reaction evidence="11">
        <text>alpha-D-galactose + ATP = alpha-D-galactose 1-phosphate + ADP + H(+)</text>
        <dbReference type="Rhea" id="RHEA:13553"/>
        <dbReference type="ChEBI" id="CHEBI:15378"/>
        <dbReference type="ChEBI" id="CHEBI:28061"/>
        <dbReference type="ChEBI" id="CHEBI:30616"/>
        <dbReference type="ChEBI" id="CHEBI:58336"/>
        <dbReference type="ChEBI" id="CHEBI:456216"/>
        <dbReference type="EC" id="2.7.1.6"/>
    </reaction>
</comment>
<dbReference type="FunFam" id="3.30.70.890:FF:000001">
    <property type="entry name" value="Galactokinase"/>
    <property type="match status" value="1"/>
</dbReference>
<dbReference type="GO" id="GO:0006012">
    <property type="term" value="P:galactose metabolic process"/>
    <property type="evidence" value="ECO:0007669"/>
    <property type="project" value="UniProtKB-UniRule"/>
</dbReference>
<dbReference type="SUPFAM" id="SSF54211">
    <property type="entry name" value="Ribosomal protein S5 domain 2-like"/>
    <property type="match status" value="1"/>
</dbReference>
<evidence type="ECO:0000256" key="4">
    <source>
        <dbReference type="ARBA" id="ARBA00022723"/>
    </source>
</evidence>
<evidence type="ECO:0000256" key="2">
    <source>
        <dbReference type="ARBA" id="ARBA00022490"/>
    </source>
</evidence>
<feature type="binding site" evidence="11">
    <location>
        <position position="232"/>
    </location>
    <ligand>
        <name>substrate</name>
    </ligand>
</feature>
<protein>
    <recommendedName>
        <fullName evidence="11 12">Galactokinase</fullName>
        <ecNumber evidence="11 12">2.7.1.6</ecNumber>
    </recommendedName>
    <alternativeName>
        <fullName evidence="11">Galactose kinase</fullName>
    </alternativeName>
</protein>
<dbReference type="GO" id="GO:0005829">
    <property type="term" value="C:cytosol"/>
    <property type="evidence" value="ECO:0007669"/>
    <property type="project" value="TreeGrafter"/>
</dbReference>
<dbReference type="SUPFAM" id="SSF55060">
    <property type="entry name" value="GHMP Kinase, C-terminal domain"/>
    <property type="match status" value="1"/>
</dbReference>
<evidence type="ECO:0000256" key="5">
    <source>
        <dbReference type="ARBA" id="ARBA00022741"/>
    </source>
</evidence>
<evidence type="ECO:0000256" key="3">
    <source>
        <dbReference type="ARBA" id="ARBA00022679"/>
    </source>
</evidence>
<feature type="domain" description="GHMP kinase N-terminal" evidence="13">
    <location>
        <begin position="101"/>
        <end position="189"/>
    </location>
</feature>
<gene>
    <name evidence="11" type="primary">galK</name>
    <name evidence="16" type="ORF">SY1_04310</name>
</gene>
<keyword evidence="9 11" id="KW-0299">Galactose metabolism</keyword>
<dbReference type="PIRSF" id="PIRSF000530">
    <property type="entry name" value="Galactokinase"/>
    <property type="match status" value="1"/>
</dbReference>
<dbReference type="InterPro" id="IPR014721">
    <property type="entry name" value="Ribsml_uS5_D2-typ_fold_subgr"/>
</dbReference>
<keyword evidence="10 11" id="KW-0119">Carbohydrate metabolism</keyword>
<dbReference type="GO" id="GO:0004335">
    <property type="term" value="F:galactokinase activity"/>
    <property type="evidence" value="ECO:0007669"/>
    <property type="project" value="UniProtKB-UniRule"/>
</dbReference>
<organism evidence="16 17">
    <name type="scientific">Fretibacterium fastidiosum</name>
    <dbReference type="NCBI Taxonomy" id="651822"/>
    <lineage>
        <taxon>Bacteria</taxon>
        <taxon>Thermotogati</taxon>
        <taxon>Synergistota</taxon>
        <taxon>Synergistia</taxon>
        <taxon>Synergistales</taxon>
        <taxon>Aminobacteriaceae</taxon>
        <taxon>Fretibacterium</taxon>
    </lineage>
</organism>
<dbReference type="InterPro" id="IPR019539">
    <property type="entry name" value="GalKase_N"/>
</dbReference>
<keyword evidence="4 11" id="KW-0479">Metal-binding</keyword>
<evidence type="ECO:0000256" key="9">
    <source>
        <dbReference type="ARBA" id="ARBA00023144"/>
    </source>
</evidence>
<dbReference type="RefSeq" id="WP_015556029.1">
    <property type="nucleotide sequence ID" value="NC_021038.1"/>
</dbReference>
<dbReference type="PROSITE" id="PS00106">
    <property type="entry name" value="GALACTOKINASE"/>
    <property type="match status" value="1"/>
</dbReference>
<comment type="function">
    <text evidence="11">Catalyzes the transfer of the gamma-phosphate of ATP to D-galactose to form alpha-D-galactose-1-phosphate (Gal-1-P).</text>
</comment>
<dbReference type="EMBL" id="FP929056">
    <property type="protein sequence ID" value="CBL27882.1"/>
    <property type="molecule type" value="Genomic_DNA"/>
</dbReference>
<feature type="domain" description="GHMP kinase C-terminal" evidence="14">
    <location>
        <begin position="293"/>
        <end position="358"/>
    </location>
</feature>
<dbReference type="EC" id="2.7.1.6" evidence="11 12"/>
<feature type="binding site" evidence="11">
    <location>
        <position position="75"/>
    </location>
    <ligand>
        <name>ATP</name>
        <dbReference type="ChEBI" id="CHEBI:30616"/>
    </ligand>
</feature>
<evidence type="ECO:0000313" key="16">
    <source>
        <dbReference type="EMBL" id="CBL27882.1"/>
    </source>
</evidence>
<feature type="binding site" evidence="11">
    <location>
        <position position="170"/>
    </location>
    <ligand>
        <name>Mg(2+)</name>
        <dbReference type="ChEBI" id="CHEBI:18420"/>
    </ligand>
</feature>
<dbReference type="Pfam" id="PF00288">
    <property type="entry name" value="GHMP_kinases_N"/>
    <property type="match status" value="1"/>
</dbReference>
<keyword evidence="3 11" id="KW-0808">Transferase</keyword>
<dbReference type="NCBIfam" id="TIGR00131">
    <property type="entry name" value="gal_kin"/>
    <property type="match status" value="1"/>
</dbReference>
<dbReference type="HAMAP" id="MF_00246">
    <property type="entry name" value="Galactokinase"/>
    <property type="match status" value="1"/>
</dbReference>
<evidence type="ECO:0000259" key="15">
    <source>
        <dbReference type="Pfam" id="PF10509"/>
    </source>
</evidence>
<feature type="binding site" evidence="11">
    <location>
        <position position="138"/>
    </location>
    <ligand>
        <name>Mg(2+)</name>
        <dbReference type="ChEBI" id="CHEBI:18420"/>
    </ligand>
</feature>
<dbReference type="InterPro" id="IPR020568">
    <property type="entry name" value="Ribosomal_Su5_D2-typ_SF"/>
</dbReference>
<reference evidence="16 17" key="2">
    <citation type="submission" date="2010-03" db="EMBL/GenBank/DDBJ databases">
        <authorList>
            <person name="Pajon A."/>
        </authorList>
    </citation>
    <scope>NUCLEOTIDE SEQUENCE [LARGE SCALE GENOMIC DNA]</scope>
    <source>
        <strain evidence="16 17">SGP1</strain>
    </source>
</reference>
<dbReference type="NCBIfam" id="NF003705">
    <property type="entry name" value="PRK05322.1"/>
    <property type="match status" value="1"/>
</dbReference>
<dbReference type="GO" id="GO:0000287">
    <property type="term" value="F:magnesium ion binding"/>
    <property type="evidence" value="ECO:0007669"/>
    <property type="project" value="UniProtKB-UniRule"/>
</dbReference>
<dbReference type="InterPro" id="IPR006203">
    <property type="entry name" value="GHMP_knse_ATP-bd_CS"/>
</dbReference>
<feature type="binding site" evidence="11">
    <location>
        <begin position="132"/>
        <end position="138"/>
    </location>
    <ligand>
        <name>ATP</name>
        <dbReference type="ChEBI" id="CHEBI:30616"/>
    </ligand>
</feature>
<comment type="subcellular location">
    <subcellularLocation>
        <location evidence="11">Cytoplasm</location>
    </subcellularLocation>
</comment>
<evidence type="ECO:0000256" key="10">
    <source>
        <dbReference type="ARBA" id="ARBA00023277"/>
    </source>
</evidence>
<keyword evidence="8 11" id="KW-0460">Magnesium</keyword>
<dbReference type="GO" id="GO:0005524">
    <property type="term" value="F:ATP binding"/>
    <property type="evidence" value="ECO:0007669"/>
    <property type="project" value="UniProtKB-UniRule"/>
</dbReference>
<dbReference type="KEGG" id="sbr:SY1_04310"/>
<dbReference type="InterPro" id="IPR006204">
    <property type="entry name" value="GHMP_kinase_N_dom"/>
</dbReference>
<evidence type="ECO:0000313" key="17">
    <source>
        <dbReference type="Proteomes" id="UP000008957"/>
    </source>
</evidence>
<accession>A0AB94IVV6</accession>
<name>A0AB94IVV6_9BACT</name>
<evidence type="ECO:0000256" key="7">
    <source>
        <dbReference type="ARBA" id="ARBA00022840"/>
    </source>
</evidence>
<evidence type="ECO:0000259" key="13">
    <source>
        <dbReference type="Pfam" id="PF00288"/>
    </source>
</evidence>
<evidence type="ECO:0000256" key="1">
    <source>
        <dbReference type="ARBA" id="ARBA00006566"/>
    </source>
</evidence>
<comment type="pathway">
    <text evidence="11">Carbohydrate metabolism; galactose metabolism.</text>
</comment>
<feature type="domain" description="Galactokinase N-terminal" evidence="15">
    <location>
        <begin position="14"/>
        <end position="64"/>
    </location>
</feature>
<evidence type="ECO:0000256" key="11">
    <source>
        <dbReference type="HAMAP-Rule" id="MF_00246"/>
    </source>
</evidence>
<evidence type="ECO:0000256" key="8">
    <source>
        <dbReference type="ARBA" id="ARBA00022842"/>
    </source>
</evidence>
<evidence type="ECO:0000259" key="14">
    <source>
        <dbReference type="Pfam" id="PF08544"/>
    </source>
</evidence>
<dbReference type="PRINTS" id="PR00473">
    <property type="entry name" value="GALCTOKINASE"/>
</dbReference>
<dbReference type="PANTHER" id="PTHR10457">
    <property type="entry name" value="MEVALONATE KINASE/GALACTOKINASE"/>
    <property type="match status" value="1"/>
</dbReference>
<dbReference type="PANTHER" id="PTHR10457:SF7">
    <property type="entry name" value="GALACTOKINASE-RELATED"/>
    <property type="match status" value="1"/>
</dbReference>
<dbReference type="Gene3D" id="3.30.230.10">
    <property type="match status" value="1"/>
</dbReference>
<dbReference type="InterPro" id="IPR019741">
    <property type="entry name" value="Galactokinase_CS"/>
</dbReference>
<evidence type="ECO:0000256" key="6">
    <source>
        <dbReference type="ARBA" id="ARBA00022777"/>
    </source>
</evidence>
<keyword evidence="2 11" id="KW-0963">Cytoplasm</keyword>